<evidence type="ECO:0000313" key="7">
    <source>
        <dbReference type="EMBL" id="KAK2161975.1"/>
    </source>
</evidence>
<dbReference type="PROSITE" id="PS00137">
    <property type="entry name" value="SUBTILASE_HIS"/>
    <property type="match status" value="1"/>
</dbReference>
<dbReference type="InterPro" id="IPR022398">
    <property type="entry name" value="Peptidase_S8_His-AS"/>
</dbReference>
<accession>A0AAD9K079</accession>
<evidence type="ECO:0000256" key="3">
    <source>
        <dbReference type="ARBA" id="ARBA00022825"/>
    </source>
</evidence>
<name>A0AAD9K079_9ANNE</name>
<dbReference type="CDD" id="cd04059">
    <property type="entry name" value="Peptidases_S8_Protein_convertases_Kexins_Furin-like"/>
    <property type="match status" value="1"/>
</dbReference>
<sequence>MSVVSISESDVLHRVVSNANNFSSSMSLQNRGRGLDMNVMAAWERGITGKGVVVSILDDGIERDHPDLKQNYDPGASYDVNNHDPDPTPRYDYSNENRHGTRCAGEVAAEAGNSVCSVGVAYEARIGGVRMLDGDVTDGVEAQSLSLNPQHIDIYSASWGPDDDGQTVDGPAPLAKKAFEDGITKRLRSVPVNKVFDYKIINYHYQHHCHHFYHQPSLLGYCDSYGAVGVKTLCCRNVGSGYLDL</sequence>
<feature type="domain" description="Peptidase S8/S53" evidence="6">
    <location>
        <begin position="49"/>
        <end position="180"/>
    </location>
</feature>
<dbReference type="Proteomes" id="UP001208570">
    <property type="component" value="Unassembled WGS sequence"/>
</dbReference>
<keyword evidence="3" id="KW-0720">Serine protease</keyword>
<dbReference type="GO" id="GO:0004252">
    <property type="term" value="F:serine-type endopeptidase activity"/>
    <property type="evidence" value="ECO:0007669"/>
    <property type="project" value="InterPro"/>
</dbReference>
<gene>
    <name evidence="7" type="ORF">LSH36_107g13012</name>
</gene>
<reference evidence="7" key="1">
    <citation type="journal article" date="2023" name="Mol. Biol. Evol.">
        <title>Third-Generation Sequencing Reveals the Adaptive Role of the Epigenome in Three Deep-Sea Polychaetes.</title>
        <authorList>
            <person name="Perez M."/>
            <person name="Aroh O."/>
            <person name="Sun Y."/>
            <person name="Lan Y."/>
            <person name="Juniper S.K."/>
            <person name="Young C.R."/>
            <person name="Angers B."/>
            <person name="Qian P.Y."/>
        </authorList>
    </citation>
    <scope>NUCLEOTIDE SEQUENCE</scope>
    <source>
        <strain evidence="7">P08H-3</strain>
    </source>
</reference>
<dbReference type="InterPro" id="IPR000209">
    <property type="entry name" value="Peptidase_S8/S53_dom"/>
</dbReference>
<comment type="caution">
    <text evidence="4">Lacks conserved residue(s) required for the propagation of feature annotation.</text>
</comment>
<dbReference type="PRINTS" id="PR00723">
    <property type="entry name" value="SUBTILISIN"/>
</dbReference>
<dbReference type="PANTHER" id="PTHR42884:SF3">
    <property type="entry name" value="FURIN-LIKE PROTEASE 1, ISOFORMS 1_1-X_2"/>
    <property type="match status" value="1"/>
</dbReference>
<evidence type="ECO:0000313" key="8">
    <source>
        <dbReference type="Proteomes" id="UP001208570"/>
    </source>
</evidence>
<dbReference type="PROSITE" id="PS51892">
    <property type="entry name" value="SUBTILASE"/>
    <property type="match status" value="1"/>
</dbReference>
<evidence type="ECO:0000256" key="2">
    <source>
        <dbReference type="ARBA" id="ARBA00022801"/>
    </source>
</evidence>
<dbReference type="GO" id="GO:0016486">
    <property type="term" value="P:peptide hormone processing"/>
    <property type="evidence" value="ECO:0007669"/>
    <property type="project" value="TreeGrafter"/>
</dbReference>
<dbReference type="EMBL" id="JAODUP010000107">
    <property type="protein sequence ID" value="KAK2161975.1"/>
    <property type="molecule type" value="Genomic_DNA"/>
</dbReference>
<evidence type="ECO:0000256" key="1">
    <source>
        <dbReference type="ARBA" id="ARBA00022670"/>
    </source>
</evidence>
<evidence type="ECO:0000256" key="4">
    <source>
        <dbReference type="PROSITE-ProRule" id="PRU01240"/>
    </source>
</evidence>
<protein>
    <recommendedName>
        <fullName evidence="6">Peptidase S8/S53 domain-containing protein</fullName>
    </recommendedName>
</protein>
<dbReference type="InterPro" id="IPR036852">
    <property type="entry name" value="Peptidase_S8/S53_dom_sf"/>
</dbReference>
<dbReference type="GO" id="GO:0000139">
    <property type="term" value="C:Golgi membrane"/>
    <property type="evidence" value="ECO:0007669"/>
    <property type="project" value="TreeGrafter"/>
</dbReference>
<dbReference type="Gene3D" id="3.40.50.200">
    <property type="entry name" value="Peptidase S8/S53 domain"/>
    <property type="match status" value="1"/>
</dbReference>
<dbReference type="PANTHER" id="PTHR42884">
    <property type="entry name" value="PROPROTEIN CONVERTASE SUBTILISIN/KEXIN-RELATED"/>
    <property type="match status" value="1"/>
</dbReference>
<organism evidence="7 8">
    <name type="scientific">Paralvinella palmiformis</name>
    <dbReference type="NCBI Taxonomy" id="53620"/>
    <lineage>
        <taxon>Eukaryota</taxon>
        <taxon>Metazoa</taxon>
        <taxon>Spiralia</taxon>
        <taxon>Lophotrochozoa</taxon>
        <taxon>Annelida</taxon>
        <taxon>Polychaeta</taxon>
        <taxon>Sedentaria</taxon>
        <taxon>Canalipalpata</taxon>
        <taxon>Terebellida</taxon>
        <taxon>Terebelliformia</taxon>
        <taxon>Alvinellidae</taxon>
        <taxon>Paralvinella</taxon>
    </lineage>
</organism>
<dbReference type="InterPro" id="IPR023827">
    <property type="entry name" value="Peptidase_S8_Asp-AS"/>
</dbReference>
<keyword evidence="2" id="KW-0378">Hydrolase</keyword>
<evidence type="ECO:0000259" key="6">
    <source>
        <dbReference type="Pfam" id="PF00082"/>
    </source>
</evidence>
<dbReference type="SUPFAM" id="SSF52743">
    <property type="entry name" value="Subtilisin-like"/>
    <property type="match status" value="1"/>
</dbReference>
<proteinExistence type="inferred from homology"/>
<feature type="region of interest" description="Disordered" evidence="5">
    <location>
        <begin position="65"/>
        <end position="88"/>
    </location>
</feature>
<evidence type="ECO:0000256" key="5">
    <source>
        <dbReference type="SAM" id="MobiDB-lite"/>
    </source>
</evidence>
<dbReference type="PROSITE" id="PS00136">
    <property type="entry name" value="SUBTILASE_ASP"/>
    <property type="match status" value="1"/>
</dbReference>
<dbReference type="Pfam" id="PF00082">
    <property type="entry name" value="Peptidase_S8"/>
    <property type="match status" value="1"/>
</dbReference>
<comment type="similarity">
    <text evidence="4">Belongs to the peptidase S8 family.</text>
</comment>
<comment type="caution">
    <text evidence="7">The sequence shown here is derived from an EMBL/GenBank/DDBJ whole genome shotgun (WGS) entry which is preliminary data.</text>
</comment>
<dbReference type="AlphaFoldDB" id="A0AAD9K079"/>
<dbReference type="InterPro" id="IPR034182">
    <property type="entry name" value="Kexin/furin"/>
</dbReference>
<dbReference type="GO" id="GO:0005802">
    <property type="term" value="C:trans-Golgi network"/>
    <property type="evidence" value="ECO:0007669"/>
    <property type="project" value="TreeGrafter"/>
</dbReference>
<keyword evidence="8" id="KW-1185">Reference proteome</keyword>
<dbReference type="InterPro" id="IPR015500">
    <property type="entry name" value="Peptidase_S8_subtilisin-rel"/>
</dbReference>
<keyword evidence="1" id="KW-0645">Protease</keyword>